<name>A0AAU6PXH1_9VIRU</name>
<proteinExistence type="predicted"/>
<feature type="region of interest" description="Disordered" evidence="1">
    <location>
        <begin position="26"/>
        <end position="48"/>
    </location>
</feature>
<accession>A0AAU6PXH1</accession>
<reference evidence="2" key="1">
    <citation type="journal article" date="2023" name="ISME Commun">
        <title>Diversity of Bathyarchaeia viruses in metagenomes and virus-encoded CRISPR system components.</title>
        <authorList>
            <person name="Duan C."/>
            <person name="Liu Y."/>
            <person name="Liu Y."/>
            <person name="Liu L."/>
            <person name="Cai M."/>
            <person name="Zhang R."/>
            <person name="Zeng Q."/>
            <person name="Koonin E.V."/>
            <person name="Krupovic M."/>
            <person name="Li M."/>
        </authorList>
    </citation>
    <scope>NUCLEOTIDE SEQUENCE</scope>
    <source>
        <strain evidence="2">Chiyou-1</strain>
    </source>
</reference>
<feature type="compositionally biased region" description="Polar residues" evidence="1">
    <location>
        <begin position="26"/>
        <end position="36"/>
    </location>
</feature>
<organism evidence="2">
    <name type="scientific">Ligamenvirales sp</name>
    <dbReference type="NCBI Taxonomy" id="2832923"/>
    <lineage>
        <taxon>Viruses</taxon>
        <taxon>Adnaviria</taxon>
        <taxon>Zilligvirae</taxon>
        <taxon>Taleaviricota</taxon>
        <taxon>Tokiviricetes</taxon>
        <taxon>Ligamenvirales</taxon>
    </lineage>
</organism>
<protein>
    <submittedName>
        <fullName evidence="2">Uncharacterized protein</fullName>
    </submittedName>
</protein>
<sequence>MVYPHGLHIWERFKYSSMHTCTQAMSSQNPTQTVKRTQADAHATPASMGQASSSAGVLVVYEEHVGSRTGASSRWFFEPQPITPPIFVGGGTHKKWLVTVLKGTKATLVRVSNRGNLSTVTFVIETPVFLDYLGGVSSLDQSLYEKYMRMMEEI</sequence>
<evidence type="ECO:0000313" key="2">
    <source>
        <dbReference type="EMBL" id="WYC14552.1"/>
    </source>
</evidence>
<dbReference type="EMBL" id="PP467602">
    <property type="protein sequence ID" value="WYC14552.1"/>
    <property type="molecule type" value="Genomic_DNA"/>
</dbReference>
<reference evidence="2" key="2">
    <citation type="submission" date="2024-03" db="EMBL/GenBank/DDBJ databases">
        <authorList>
            <person name="Roux S."/>
            <person name="Duan C."/>
        </authorList>
    </citation>
    <scope>NUCLEOTIDE SEQUENCE</scope>
    <source>
        <strain evidence="2">Chiyou-1</strain>
    </source>
</reference>
<evidence type="ECO:0000256" key="1">
    <source>
        <dbReference type="SAM" id="MobiDB-lite"/>
    </source>
</evidence>